<accession>A0A0A9HDK2</accession>
<feature type="region of interest" description="Disordered" evidence="1">
    <location>
        <begin position="80"/>
        <end position="133"/>
    </location>
</feature>
<evidence type="ECO:0000313" key="2">
    <source>
        <dbReference type="EMBL" id="JAE34827.1"/>
    </source>
</evidence>
<feature type="region of interest" description="Disordered" evidence="1">
    <location>
        <begin position="1"/>
        <end position="29"/>
    </location>
</feature>
<feature type="compositionally biased region" description="Low complexity" evidence="1">
    <location>
        <begin position="83"/>
        <end position="114"/>
    </location>
</feature>
<evidence type="ECO:0000256" key="1">
    <source>
        <dbReference type="SAM" id="MobiDB-lite"/>
    </source>
</evidence>
<sequence>MCPVVALPRPVPRPWPPSPPPRALEVRRGGSRPAMELLVVMKPEPLRGNAASAGTPRAAAMGTPRAPPLPCHSTLCPAPSPPFTAAAASSEGTSAVDLARLPSSPLPRSRSSSSETGSCRGGAGGRAEGAGGGPRCARADFFNVAAGSGAGNALAFVVASLGRGGWCGGVSGRRSR</sequence>
<reference evidence="2" key="1">
    <citation type="submission" date="2014-09" db="EMBL/GenBank/DDBJ databases">
        <authorList>
            <person name="Magalhaes I.L.F."/>
            <person name="Oliveira U."/>
            <person name="Santos F.R."/>
            <person name="Vidigal T.H.D.A."/>
            <person name="Brescovit A.D."/>
            <person name="Santos A.J."/>
        </authorList>
    </citation>
    <scope>NUCLEOTIDE SEQUENCE</scope>
    <source>
        <tissue evidence="2">Shoot tissue taken approximately 20 cm above the soil surface</tissue>
    </source>
</reference>
<dbReference type="EMBL" id="GBRH01163069">
    <property type="protein sequence ID" value="JAE34827.1"/>
    <property type="molecule type" value="Transcribed_RNA"/>
</dbReference>
<feature type="compositionally biased region" description="Gly residues" evidence="1">
    <location>
        <begin position="119"/>
        <end position="133"/>
    </location>
</feature>
<feature type="compositionally biased region" description="Pro residues" evidence="1">
    <location>
        <begin position="9"/>
        <end position="22"/>
    </location>
</feature>
<protein>
    <submittedName>
        <fullName evidence="2">Uncharacterized protein</fullName>
    </submittedName>
</protein>
<name>A0A0A9HDK2_ARUDO</name>
<reference evidence="2" key="2">
    <citation type="journal article" date="2015" name="Data Brief">
        <title>Shoot transcriptome of the giant reed, Arundo donax.</title>
        <authorList>
            <person name="Barrero R.A."/>
            <person name="Guerrero F.D."/>
            <person name="Moolhuijzen P."/>
            <person name="Goolsby J.A."/>
            <person name="Tidwell J."/>
            <person name="Bellgard S.E."/>
            <person name="Bellgard M.I."/>
        </authorList>
    </citation>
    <scope>NUCLEOTIDE SEQUENCE</scope>
    <source>
        <tissue evidence="2">Shoot tissue taken approximately 20 cm above the soil surface</tissue>
    </source>
</reference>
<dbReference type="AlphaFoldDB" id="A0A0A9HDK2"/>
<organism evidence="2">
    <name type="scientific">Arundo donax</name>
    <name type="common">Giant reed</name>
    <name type="synonym">Donax arundinaceus</name>
    <dbReference type="NCBI Taxonomy" id="35708"/>
    <lineage>
        <taxon>Eukaryota</taxon>
        <taxon>Viridiplantae</taxon>
        <taxon>Streptophyta</taxon>
        <taxon>Embryophyta</taxon>
        <taxon>Tracheophyta</taxon>
        <taxon>Spermatophyta</taxon>
        <taxon>Magnoliopsida</taxon>
        <taxon>Liliopsida</taxon>
        <taxon>Poales</taxon>
        <taxon>Poaceae</taxon>
        <taxon>PACMAD clade</taxon>
        <taxon>Arundinoideae</taxon>
        <taxon>Arundineae</taxon>
        <taxon>Arundo</taxon>
    </lineage>
</organism>
<proteinExistence type="predicted"/>